<dbReference type="Pfam" id="PF20499">
    <property type="entry name" value="DUF6729"/>
    <property type="match status" value="1"/>
</dbReference>
<organism evidence="3 4">
    <name type="scientific">Scomber scombrus</name>
    <name type="common">Atlantic mackerel</name>
    <name type="synonym">Scomber vernalis</name>
    <dbReference type="NCBI Taxonomy" id="13677"/>
    <lineage>
        <taxon>Eukaryota</taxon>
        <taxon>Metazoa</taxon>
        <taxon>Chordata</taxon>
        <taxon>Craniata</taxon>
        <taxon>Vertebrata</taxon>
        <taxon>Euteleostomi</taxon>
        <taxon>Actinopterygii</taxon>
        <taxon>Neopterygii</taxon>
        <taxon>Teleostei</taxon>
        <taxon>Neoteleostei</taxon>
        <taxon>Acanthomorphata</taxon>
        <taxon>Pelagiaria</taxon>
        <taxon>Scombriformes</taxon>
        <taxon>Scombridae</taxon>
        <taxon>Scomber</taxon>
    </lineage>
</organism>
<accession>A0AAV1PXW8</accession>
<comment type="caution">
    <text evidence="3">The sequence shown here is derived from an EMBL/GenBank/DDBJ whole genome shotgun (WGS) entry which is preliminary data.</text>
</comment>
<dbReference type="EMBL" id="CAWUFR010000305">
    <property type="protein sequence ID" value="CAK6975527.1"/>
    <property type="molecule type" value="Genomic_DNA"/>
</dbReference>
<feature type="domain" description="DUF6729" evidence="2">
    <location>
        <begin position="43"/>
        <end position="266"/>
    </location>
</feature>
<feature type="compositionally biased region" description="Polar residues" evidence="1">
    <location>
        <begin position="692"/>
        <end position="715"/>
    </location>
</feature>
<feature type="region of interest" description="Disordered" evidence="1">
    <location>
        <begin position="634"/>
        <end position="665"/>
    </location>
</feature>
<dbReference type="PANTHER" id="PTHR24401">
    <property type="entry name" value="SI:CH211-243P7.3-RELATED"/>
    <property type="match status" value="1"/>
</dbReference>
<feature type="region of interest" description="Disordered" evidence="1">
    <location>
        <begin position="885"/>
        <end position="916"/>
    </location>
</feature>
<protein>
    <submittedName>
        <fullName evidence="3">Uncharacterized protein LOC124857001</fullName>
    </submittedName>
</protein>
<evidence type="ECO:0000256" key="1">
    <source>
        <dbReference type="SAM" id="MobiDB-lite"/>
    </source>
</evidence>
<gene>
    <name evidence="3" type="ORF">FSCOSCO3_A032594</name>
</gene>
<feature type="compositionally biased region" description="Acidic residues" evidence="1">
    <location>
        <begin position="639"/>
        <end position="665"/>
    </location>
</feature>
<proteinExistence type="predicted"/>
<name>A0AAV1PXW8_SCOSC</name>
<feature type="compositionally biased region" description="Polar residues" evidence="1">
    <location>
        <begin position="885"/>
        <end position="895"/>
    </location>
</feature>
<reference evidence="3 4" key="1">
    <citation type="submission" date="2024-01" db="EMBL/GenBank/DDBJ databases">
        <authorList>
            <person name="Alioto T."/>
            <person name="Alioto T."/>
            <person name="Gomez Garrido J."/>
        </authorList>
    </citation>
    <scope>NUCLEOTIDE SEQUENCE [LARGE SCALE GENOMIC DNA]</scope>
</reference>
<keyword evidence="4" id="KW-1185">Reference proteome</keyword>
<dbReference type="Proteomes" id="UP001314229">
    <property type="component" value="Unassembled WGS sequence"/>
</dbReference>
<evidence type="ECO:0000259" key="2">
    <source>
        <dbReference type="Pfam" id="PF20499"/>
    </source>
</evidence>
<dbReference type="InterPro" id="IPR046616">
    <property type="entry name" value="DUF6729"/>
</dbReference>
<evidence type="ECO:0000313" key="4">
    <source>
        <dbReference type="Proteomes" id="UP001314229"/>
    </source>
</evidence>
<dbReference type="AlphaFoldDB" id="A0AAV1PXW8"/>
<dbReference type="PANTHER" id="PTHR24401:SF29">
    <property type="entry name" value="SI:CH211-243P7.3-RELATED"/>
    <property type="match status" value="1"/>
</dbReference>
<feature type="region of interest" description="Disordered" evidence="1">
    <location>
        <begin position="678"/>
        <end position="717"/>
    </location>
</feature>
<sequence>MDNKPAFVFLSASASSPPPAPMTGAASSPVPAPPALVLLPEDWKHSLPREQYEWVSKALFVQDQTGRLVLSPQLKLWYHPPGPQLVYSQLPSTHDPFFQRPFFLWAPYHMWHYQLKCPNCANKLTGCSIFKTVRKVLDLDGWYYMATEYLECRYCRKKVAGWSECVRMQLDFVHQQLFPAVLTYRLSCDRKVLGLMKGRTLRISVSRLHAFLTEQHTAEWMRRGNHYLHTCYMLEVPGVKMPPPPVLPNLEPVPSSSWLLDTYAKQSFTRIKELRAKVTSTFGSILKMDSTKTGTRKLAVADAGSAQWMTSVGNELGQVLMSVLTSAEGYRLQDMARGLQERYQRAKRDPPEVLYVDRGCCSRDGGTCAAAALFPAWPQLYVRLDIWHFRRRLAAGVTSESHVLYPDLMQRLLACIFEWDPKDVALLRRAKEADQSRGRNQLTIKEMARHCRRRTRGAQETERLLDETIQAFMGVTDTMSIPLLDRDRMEAIWATQRKHVNCIQDPPAVQLYARTGKLTKDGVTLPVYCCARGSTSLESFHMHLNRFIPDTTASSCHFQMYLLEGLTQWNEDRAQEAVGKAKSRTKSYSGQEVHTLNQLAQHFYGFPLVESYTNPLPYTGELIGISYLYDQNGRTLQDFPDDPDEPIGTEGHEEEEGEEEEGELDVEEVVDEGFDELSFNSLYPSQPPQHVPFSQLTPETSSGNQEEAVSKSTVSVDADGAPGYQHVVRLAQSLVERCGNGYITNAEVEEIVGLWEKLPDADKSPVEYVAVSGIESMERCIASGGSGPSMWPDASRLVEAIFVQLCILHPGSKRVLGCLVTRWKLVLRDYNAIRNVVNTHPALKTRTSLQLFVVNQTTLSQWHKKRTSAQERTTLIATVVHMQAEESQPVPSTSMYEARSPQEGEEDQSIGGPSCAFPAPNPIVSANAAATVTTSTSLATTLPATITSVAAHATIICIAAPAATTSLDGHTPKSTMFHRKKMMALQVEAEKRGQTLTFRAPSVTRCRTCGLRKIKETGHRRIRKANGEILHYCPTAAGGQSPEEWMASFN</sequence>
<evidence type="ECO:0000313" key="3">
    <source>
        <dbReference type="EMBL" id="CAK6975527.1"/>
    </source>
</evidence>